<proteinExistence type="predicted"/>
<dbReference type="AlphaFoldDB" id="A0AA39PYB2"/>
<name>A0AA39PYB2_9AGAR</name>
<protein>
    <submittedName>
        <fullName evidence="2">Uncharacterized protein</fullName>
    </submittedName>
</protein>
<keyword evidence="3" id="KW-1185">Reference proteome</keyword>
<evidence type="ECO:0000313" key="3">
    <source>
        <dbReference type="Proteomes" id="UP001175228"/>
    </source>
</evidence>
<dbReference type="Proteomes" id="UP001175228">
    <property type="component" value="Unassembled WGS sequence"/>
</dbReference>
<accession>A0AA39PYB2</accession>
<feature type="compositionally biased region" description="Basic and acidic residues" evidence="1">
    <location>
        <begin position="176"/>
        <end position="190"/>
    </location>
</feature>
<organism evidence="2 3">
    <name type="scientific">Armillaria luteobubalina</name>
    <dbReference type="NCBI Taxonomy" id="153913"/>
    <lineage>
        <taxon>Eukaryota</taxon>
        <taxon>Fungi</taxon>
        <taxon>Dikarya</taxon>
        <taxon>Basidiomycota</taxon>
        <taxon>Agaricomycotina</taxon>
        <taxon>Agaricomycetes</taxon>
        <taxon>Agaricomycetidae</taxon>
        <taxon>Agaricales</taxon>
        <taxon>Marasmiineae</taxon>
        <taxon>Physalacriaceae</taxon>
        <taxon>Armillaria</taxon>
    </lineage>
</organism>
<comment type="caution">
    <text evidence="2">The sequence shown here is derived from an EMBL/GenBank/DDBJ whole genome shotgun (WGS) entry which is preliminary data.</text>
</comment>
<gene>
    <name evidence="2" type="ORF">EDD18DRAFT_1358369</name>
</gene>
<reference evidence="2" key="1">
    <citation type="submission" date="2023-06" db="EMBL/GenBank/DDBJ databases">
        <authorList>
            <consortium name="Lawrence Berkeley National Laboratory"/>
            <person name="Ahrendt S."/>
            <person name="Sahu N."/>
            <person name="Indic B."/>
            <person name="Wong-Bajracharya J."/>
            <person name="Merenyi Z."/>
            <person name="Ke H.-M."/>
            <person name="Monk M."/>
            <person name="Kocsube S."/>
            <person name="Drula E."/>
            <person name="Lipzen A."/>
            <person name="Balint B."/>
            <person name="Henrissat B."/>
            <person name="Andreopoulos B."/>
            <person name="Martin F.M."/>
            <person name="Harder C.B."/>
            <person name="Rigling D."/>
            <person name="Ford K.L."/>
            <person name="Foster G.D."/>
            <person name="Pangilinan J."/>
            <person name="Papanicolaou A."/>
            <person name="Barry K."/>
            <person name="LaButti K."/>
            <person name="Viragh M."/>
            <person name="Koriabine M."/>
            <person name="Yan M."/>
            <person name="Riley R."/>
            <person name="Champramary S."/>
            <person name="Plett K.L."/>
            <person name="Tsai I.J."/>
            <person name="Slot J."/>
            <person name="Sipos G."/>
            <person name="Plett J."/>
            <person name="Nagy L.G."/>
            <person name="Grigoriev I.V."/>
        </authorList>
    </citation>
    <scope>NUCLEOTIDE SEQUENCE</scope>
    <source>
        <strain evidence="2">HWK02</strain>
    </source>
</reference>
<feature type="region of interest" description="Disordered" evidence="1">
    <location>
        <begin position="176"/>
        <end position="197"/>
    </location>
</feature>
<sequence>MFAGLYTEILCSISSVVSPPAALCIPLITIHYGLSLHFAPHHEHALHVESLSNSSPGASKGSKKGVWAGYTSFRSVRQARRPYQALRTSYWCLVLRIPLLCLWAPPCLTNVVLRLPLLIDDDDDDASLHTPVRTPTHIRLLSAPTPPSQPSLLLMPRLSPLPPTPAPTQDMFMHATESRDSASESYDPERPTTTYSPPSAVKTKVLIVDASILSLLSHSSLL</sequence>
<evidence type="ECO:0000313" key="2">
    <source>
        <dbReference type="EMBL" id="KAK0491946.1"/>
    </source>
</evidence>
<dbReference type="EMBL" id="JAUEPU010000032">
    <property type="protein sequence ID" value="KAK0491946.1"/>
    <property type="molecule type" value="Genomic_DNA"/>
</dbReference>
<evidence type="ECO:0000256" key="1">
    <source>
        <dbReference type="SAM" id="MobiDB-lite"/>
    </source>
</evidence>